<feature type="domain" description="E3 ubiquitin-protein ligase DCST1-like C-terminal" evidence="7">
    <location>
        <begin position="506"/>
        <end position="553"/>
    </location>
</feature>
<dbReference type="InterPro" id="IPR012858">
    <property type="entry name" value="DC_STAMP-like"/>
</dbReference>
<dbReference type="EMBL" id="OU900098">
    <property type="protein sequence ID" value="CAG9862437.1"/>
    <property type="molecule type" value="Genomic_DNA"/>
</dbReference>
<sequence length="572" mass="67827">MTKTRFELMFKPFVDAIFGMKTDMNEVKDTIRSVKDVSAPITGEVEGEAEMRKIKEENDYLDAVMGDTKQSDLVGDKFETKGEKVEAVRFEKMYMKKIEQRCENQFVKASLKCREMFKKGYDTCYDTVTWVAGWILCWPMKLDFICNIAEALGGISRCDPSKDMDPGFGEGYSYLKQSRNFLSKNFKDVKLQYKLGNLKPLKDVRDARDTAKAIWHEVNRKRRIFLKILIAVKRLLAFVLLRILQESQKYHDRYLRDIEFDNIYITEYFRKIDARRRLQEKYTLLPLKKIERKKIIDPRSPKPLKAECQQLKTDLFLILFEILIVTILVLLDRIFFEALDIIRRHARIDYLQIGHHDLLLQVKGTGMIASLLRSLVKGFNIKKRIRIQKSNAICLPRPLLLPNYYYLKIYLTYLAIIILTFAQAYALRFRRAICSYFYRKREKKRVLYLYNETLKRRKGFFRFMRKKIRRLVREQRLKESFTGIQILRMNHPKACDWLRVFAFARRKCLICEEPEPRKESASDFVECPGEFCHFIYCDECWTDMGSVCLVCQTETEETTSGFDEDSDDFLTD</sequence>
<dbReference type="InterPro" id="IPR051856">
    <property type="entry name" value="CSR-E3_Ligase_Protein"/>
</dbReference>
<keyword evidence="9" id="KW-1185">Reference proteome</keyword>
<feature type="transmembrane region" description="Helical" evidence="5">
    <location>
        <begin position="405"/>
        <end position="427"/>
    </location>
</feature>
<organism evidence="8 9">
    <name type="scientific">Phyllotreta striolata</name>
    <name type="common">Striped flea beetle</name>
    <name type="synonym">Crioceris striolata</name>
    <dbReference type="NCBI Taxonomy" id="444603"/>
    <lineage>
        <taxon>Eukaryota</taxon>
        <taxon>Metazoa</taxon>
        <taxon>Ecdysozoa</taxon>
        <taxon>Arthropoda</taxon>
        <taxon>Hexapoda</taxon>
        <taxon>Insecta</taxon>
        <taxon>Pterygota</taxon>
        <taxon>Neoptera</taxon>
        <taxon>Endopterygota</taxon>
        <taxon>Coleoptera</taxon>
        <taxon>Polyphaga</taxon>
        <taxon>Cucujiformia</taxon>
        <taxon>Chrysomeloidea</taxon>
        <taxon>Chrysomelidae</taxon>
        <taxon>Galerucinae</taxon>
        <taxon>Alticini</taxon>
        <taxon>Phyllotreta</taxon>
    </lineage>
</organism>
<dbReference type="InterPro" id="IPR058842">
    <property type="entry name" value="DCST1_C"/>
</dbReference>
<evidence type="ECO:0000256" key="2">
    <source>
        <dbReference type="ARBA" id="ARBA00022692"/>
    </source>
</evidence>
<feature type="transmembrane region" description="Helical" evidence="5">
    <location>
        <begin position="315"/>
        <end position="336"/>
    </location>
</feature>
<comment type="subcellular location">
    <subcellularLocation>
        <location evidence="1">Membrane</location>
        <topology evidence="1">Multi-pass membrane protein</topology>
    </subcellularLocation>
</comment>
<dbReference type="OrthoDB" id="5985669at2759"/>
<evidence type="ECO:0000259" key="7">
    <source>
        <dbReference type="Pfam" id="PF26037"/>
    </source>
</evidence>
<dbReference type="Pfam" id="PF26037">
    <property type="entry name" value="zf-RING_DCST1_C"/>
    <property type="match status" value="1"/>
</dbReference>
<evidence type="ECO:0000256" key="3">
    <source>
        <dbReference type="ARBA" id="ARBA00022989"/>
    </source>
</evidence>
<evidence type="ECO:0000259" key="6">
    <source>
        <dbReference type="Pfam" id="PF07782"/>
    </source>
</evidence>
<dbReference type="Proteomes" id="UP001153712">
    <property type="component" value="Chromosome 5"/>
</dbReference>
<dbReference type="AlphaFoldDB" id="A0A9N9TTD7"/>
<evidence type="ECO:0000313" key="8">
    <source>
        <dbReference type="EMBL" id="CAG9862437.1"/>
    </source>
</evidence>
<reference evidence="8" key="1">
    <citation type="submission" date="2022-01" db="EMBL/GenBank/DDBJ databases">
        <authorList>
            <person name="King R."/>
        </authorList>
    </citation>
    <scope>NUCLEOTIDE SEQUENCE</scope>
</reference>
<keyword evidence="4 5" id="KW-0472">Membrane</keyword>
<accession>A0A9N9TTD7</accession>
<protein>
    <recommendedName>
        <fullName evidence="10">Dendritic cell-specific transmembrane protein-like domain-containing protein</fullName>
    </recommendedName>
</protein>
<evidence type="ECO:0000256" key="1">
    <source>
        <dbReference type="ARBA" id="ARBA00004141"/>
    </source>
</evidence>
<evidence type="ECO:0000313" key="9">
    <source>
        <dbReference type="Proteomes" id="UP001153712"/>
    </source>
</evidence>
<evidence type="ECO:0008006" key="10">
    <source>
        <dbReference type="Google" id="ProtNLM"/>
    </source>
</evidence>
<proteinExistence type="predicted"/>
<evidence type="ECO:0000256" key="5">
    <source>
        <dbReference type="SAM" id="Phobius"/>
    </source>
</evidence>
<evidence type="ECO:0000256" key="4">
    <source>
        <dbReference type="ARBA" id="ARBA00023136"/>
    </source>
</evidence>
<name>A0A9N9TTD7_PHYSR</name>
<keyword evidence="3 5" id="KW-1133">Transmembrane helix</keyword>
<dbReference type="Pfam" id="PF07782">
    <property type="entry name" value="DC_STAMP"/>
    <property type="match status" value="1"/>
</dbReference>
<dbReference type="PANTHER" id="PTHR21041:SF17">
    <property type="entry name" value="E3 UBIQUITIN-PROTEIN LIGASE DCST1"/>
    <property type="match status" value="1"/>
</dbReference>
<feature type="domain" description="Dendritic cell-specific transmembrane protein-like" evidence="6">
    <location>
        <begin position="260"/>
        <end position="450"/>
    </location>
</feature>
<gene>
    <name evidence="8" type="ORF">PHYEVI_LOCUS8752</name>
</gene>
<dbReference type="PANTHER" id="PTHR21041">
    <property type="entry name" value="DENDRITIC CELL-SPECIFIC TRANSMEMBRANE PROTEIN"/>
    <property type="match status" value="1"/>
</dbReference>
<dbReference type="GO" id="GO:0016020">
    <property type="term" value="C:membrane"/>
    <property type="evidence" value="ECO:0007669"/>
    <property type="project" value="UniProtKB-SubCell"/>
</dbReference>
<keyword evidence="2 5" id="KW-0812">Transmembrane</keyword>